<dbReference type="PANTHER" id="PTHR43788:SF6">
    <property type="entry name" value="DNA HELICASE B"/>
    <property type="match status" value="1"/>
</dbReference>
<dbReference type="RefSeq" id="WP_306974622.1">
    <property type="nucleotide sequence ID" value="NZ_JAUSTQ010000002.1"/>
</dbReference>
<dbReference type="Gene3D" id="2.30.30.940">
    <property type="match status" value="1"/>
</dbReference>
<comment type="similarity">
    <text evidence="3">Belongs to the RecD family. RecD2 subfamily.</text>
</comment>
<keyword evidence="1 3" id="KW-0547">Nucleotide-binding</keyword>
<dbReference type="EMBL" id="JAUSTQ010000002">
    <property type="protein sequence ID" value="MDQ0158716.1"/>
    <property type="molecule type" value="Genomic_DNA"/>
</dbReference>
<evidence type="ECO:0000256" key="3">
    <source>
        <dbReference type="HAMAP-Rule" id="MF_01488"/>
    </source>
</evidence>
<evidence type="ECO:0000256" key="1">
    <source>
        <dbReference type="ARBA" id="ARBA00022741"/>
    </source>
</evidence>
<protein>
    <recommendedName>
        <fullName evidence="3">ATP-dependent RecD2 DNA helicase</fullName>
        <ecNumber evidence="3">5.6.2.3</ecNumber>
    </recommendedName>
    <alternativeName>
        <fullName evidence="3">DNA 5'-3' helicase subunit RecD2</fullName>
    </alternativeName>
</protein>
<dbReference type="InterPro" id="IPR006345">
    <property type="entry name" value="RecD2"/>
</dbReference>
<keyword evidence="9" id="KW-1185">Reference proteome</keyword>
<feature type="binding site" evidence="3">
    <location>
        <begin position="356"/>
        <end position="360"/>
    </location>
    <ligand>
        <name>ATP</name>
        <dbReference type="ChEBI" id="CHEBI:30616"/>
    </ligand>
</feature>
<dbReference type="Gene3D" id="3.40.50.300">
    <property type="entry name" value="P-loop containing nucleotide triphosphate hydrolases"/>
    <property type="match status" value="2"/>
</dbReference>
<accession>A0ABT9VCP7</accession>
<dbReference type="EC" id="5.6.2.3" evidence="3"/>
<evidence type="ECO:0000256" key="2">
    <source>
        <dbReference type="ARBA" id="ARBA00022840"/>
    </source>
</evidence>
<organism evidence="8 9">
    <name type="scientific">Alkalibacillus salilacus</name>
    <dbReference type="NCBI Taxonomy" id="284582"/>
    <lineage>
        <taxon>Bacteria</taxon>
        <taxon>Bacillati</taxon>
        <taxon>Bacillota</taxon>
        <taxon>Bacilli</taxon>
        <taxon>Bacillales</taxon>
        <taxon>Bacillaceae</taxon>
        <taxon>Alkalibacillus</taxon>
    </lineage>
</organism>
<evidence type="ECO:0000259" key="5">
    <source>
        <dbReference type="Pfam" id="PF14490"/>
    </source>
</evidence>
<proteinExistence type="inferred from homology"/>
<feature type="domain" description="UvrD-like helicase C-terminal" evidence="4">
    <location>
        <begin position="661"/>
        <end position="708"/>
    </location>
</feature>
<keyword evidence="3" id="KW-0238">DNA-binding</keyword>
<evidence type="ECO:0000259" key="6">
    <source>
        <dbReference type="Pfam" id="PF18335"/>
    </source>
</evidence>
<reference evidence="8 9" key="1">
    <citation type="submission" date="2023-07" db="EMBL/GenBank/DDBJ databases">
        <title>Genomic Encyclopedia of Type Strains, Phase IV (KMG-IV): sequencing the most valuable type-strain genomes for metagenomic binning, comparative biology and taxonomic classification.</title>
        <authorList>
            <person name="Goeker M."/>
        </authorList>
    </citation>
    <scope>NUCLEOTIDE SEQUENCE [LARGE SCALE GENOMIC DNA]</scope>
    <source>
        <strain evidence="8 9">DSM 16460</strain>
    </source>
</reference>
<dbReference type="Pfam" id="PF23139">
    <property type="entry name" value="OB_YrrC"/>
    <property type="match status" value="1"/>
</dbReference>
<dbReference type="InterPro" id="IPR050534">
    <property type="entry name" value="Coronavir_polyprotein_1ab"/>
</dbReference>
<dbReference type="InterPro" id="IPR027785">
    <property type="entry name" value="UvrD-like_helicase_C"/>
</dbReference>
<comment type="catalytic activity">
    <reaction evidence="3">
        <text>ATP + H2O = ADP + phosphate + H(+)</text>
        <dbReference type="Rhea" id="RHEA:13065"/>
        <dbReference type="ChEBI" id="CHEBI:15377"/>
        <dbReference type="ChEBI" id="CHEBI:15378"/>
        <dbReference type="ChEBI" id="CHEBI:30616"/>
        <dbReference type="ChEBI" id="CHEBI:43474"/>
        <dbReference type="ChEBI" id="CHEBI:456216"/>
        <dbReference type="EC" id="5.6.2.3"/>
    </reaction>
</comment>
<dbReference type="InterPro" id="IPR055446">
    <property type="entry name" value="RecD2_N_OB"/>
</dbReference>
<dbReference type="InterPro" id="IPR041451">
    <property type="entry name" value="RecD2_SH13"/>
</dbReference>
<evidence type="ECO:0000313" key="8">
    <source>
        <dbReference type="EMBL" id="MDQ0158716.1"/>
    </source>
</evidence>
<feature type="domain" description="ATP-dependent RecD2 DNA helicase OB-fold" evidence="7">
    <location>
        <begin position="6"/>
        <end position="83"/>
    </location>
</feature>
<dbReference type="SUPFAM" id="SSF52540">
    <property type="entry name" value="P-loop containing nucleoside triphosphate hydrolases"/>
    <property type="match status" value="1"/>
</dbReference>
<dbReference type="HAMAP" id="MF_01488">
    <property type="entry name" value="RecD2"/>
    <property type="match status" value="1"/>
</dbReference>
<dbReference type="Pfam" id="PF13245">
    <property type="entry name" value="AAA_19"/>
    <property type="match status" value="1"/>
</dbReference>
<keyword evidence="2 3" id="KW-0067">ATP-binding</keyword>
<dbReference type="PANTHER" id="PTHR43788">
    <property type="entry name" value="DNA2/NAM7 HELICASE FAMILY MEMBER"/>
    <property type="match status" value="1"/>
</dbReference>
<evidence type="ECO:0000313" key="9">
    <source>
        <dbReference type="Proteomes" id="UP001224359"/>
    </source>
</evidence>
<keyword evidence="3" id="KW-0413">Isomerase</keyword>
<dbReference type="Gene3D" id="1.10.10.2220">
    <property type="match status" value="1"/>
</dbReference>
<comment type="function">
    <text evidence="3">DNA-dependent ATPase and ATP-dependent 5'-3' DNA helicase. Has no activity on blunt DNA or DNA with 3'-overhangs, requires at least 10 bases of 5'-ssDNA for helicase activity.</text>
</comment>
<dbReference type="Pfam" id="PF13538">
    <property type="entry name" value="UvrD_C_2"/>
    <property type="match status" value="1"/>
</dbReference>
<evidence type="ECO:0000259" key="7">
    <source>
        <dbReference type="Pfam" id="PF23139"/>
    </source>
</evidence>
<gene>
    <name evidence="3" type="primary">recD2</name>
    <name evidence="8" type="ORF">J2S77_000672</name>
</gene>
<dbReference type="CDD" id="cd18809">
    <property type="entry name" value="SF1_C_RecD"/>
    <property type="match status" value="1"/>
</dbReference>
<evidence type="ECO:0000259" key="4">
    <source>
        <dbReference type="Pfam" id="PF13538"/>
    </source>
</evidence>
<dbReference type="NCBIfam" id="TIGR01448">
    <property type="entry name" value="recD_rel"/>
    <property type="match status" value="1"/>
</dbReference>
<dbReference type="InterPro" id="IPR029493">
    <property type="entry name" value="RecD2-like_HHH"/>
</dbReference>
<dbReference type="Pfam" id="PF18335">
    <property type="entry name" value="SH3_13"/>
    <property type="match status" value="1"/>
</dbReference>
<feature type="domain" description="ATP-dependent RecD2 DNA helicase-like helix-hairpin-helix" evidence="5">
    <location>
        <begin position="149"/>
        <end position="238"/>
    </location>
</feature>
<keyword evidence="3" id="KW-0347">Helicase</keyword>
<name>A0ABT9VCP7_9BACI</name>
<dbReference type="Pfam" id="PF14490">
    <property type="entry name" value="HHH_RecD2"/>
    <property type="match status" value="1"/>
</dbReference>
<dbReference type="CDD" id="cd17933">
    <property type="entry name" value="DEXSc_RecD-like"/>
    <property type="match status" value="1"/>
</dbReference>
<dbReference type="GO" id="GO:0008854">
    <property type="term" value="F:exodeoxyribonuclease V activity"/>
    <property type="evidence" value="ECO:0007669"/>
    <property type="project" value="UniProtKB-EC"/>
</dbReference>
<feature type="domain" description="ATP-dependent RecD2 DNA helicase SH3" evidence="6">
    <location>
        <begin position="574"/>
        <end position="644"/>
    </location>
</feature>
<dbReference type="InterPro" id="IPR027417">
    <property type="entry name" value="P-loop_NTPase"/>
</dbReference>
<keyword evidence="3 8" id="KW-0378">Hydrolase</keyword>
<sequence>MAEQYFVKGQLNQMIFQNQQTQFSIASISVEDTDLELDEQELVVKGHFPALTHGNDYIFYGQMQTHPKFGEQLSVFTYEKELPKTEDSLVKYLSSDLFYGIGQKTAKKIVDTLGINAVDDILRDESKLDEVIGVKSETKKQFIADLRLHQGFEQVTVELAKYGVGLQLARKLYEAYAERTIQQLQDNPYDFVFHVDGFGFQRADEIAQFLGIKDDHPTRVQAGILHVLDEEASNGHVYTELAHLIERLNQLLFQGQTIEDEESLLDHLNHLVEESLVVLENQRLYLPQLYFAEEGVASQLTRLLETEEETSYDESELLATIGEIEEQEGIAYGEEQYEAVKKALDHKVMLLTGGPGTGKTTVVKGILHCYETLFQKNKPKRQSDFILAAPTGRAAKRLTESTGLKAKTIHSLLGWSGEEEFEFNGSNQLSGKMIIVDEFSMVDIWLANRLLKAVPTDMKVIFVGDEDQLPSVGPGQVLADLLTSEAVPVCRLQEIYRQKNDSYIVKLAHDIKHDQLPEQSVGKKADFNFIDTSSDHAIDTIEQIVTKALDKGYTMRDIQVLAPMYRTKVGIHELNQSLQHIFNPKMEKKREIEHFQSIFRTGDKVIQLVNQPEKDVFNGDIGEIIAVKYAKEAESKKDELIIDFEGLEVSYTRQDFNQIMLAYAISIHKSQGSEFPIVILPIVRPFKRMLVKNLIYTAVTRGKSSLIICGHYDIFLEGLQKGDAFKRQTTLVERIHAFHGTTTELVSTDATNLDHMEVDEKEEFSPYDFM</sequence>
<comment type="caution">
    <text evidence="8">The sequence shown here is derived from an EMBL/GenBank/DDBJ whole genome shotgun (WGS) entry which is preliminary data.</text>
</comment>
<dbReference type="Proteomes" id="UP001224359">
    <property type="component" value="Unassembled WGS sequence"/>
</dbReference>